<proteinExistence type="predicted"/>
<dbReference type="EMBL" id="JAHRHJ020003813">
    <property type="protein sequence ID" value="KAH9289537.1"/>
    <property type="molecule type" value="Genomic_DNA"/>
</dbReference>
<evidence type="ECO:0000256" key="1">
    <source>
        <dbReference type="ARBA" id="ARBA00004123"/>
    </source>
</evidence>
<comment type="subcellular location">
    <subcellularLocation>
        <location evidence="1">Nucleus</location>
    </subcellularLocation>
</comment>
<protein>
    <recommendedName>
        <fullName evidence="10">Splicing factor 3A subunit 3</fullName>
    </recommendedName>
</protein>
<keyword evidence="4" id="KW-0539">Nucleus</keyword>
<reference evidence="8 9" key="1">
    <citation type="journal article" date="2021" name="Nat. Plants">
        <title>The Taxus genome provides insights into paclitaxel biosynthesis.</title>
        <authorList>
            <person name="Xiong X."/>
            <person name="Gou J."/>
            <person name="Liao Q."/>
            <person name="Li Y."/>
            <person name="Zhou Q."/>
            <person name="Bi G."/>
            <person name="Li C."/>
            <person name="Du R."/>
            <person name="Wang X."/>
            <person name="Sun T."/>
            <person name="Guo L."/>
            <person name="Liang H."/>
            <person name="Lu P."/>
            <person name="Wu Y."/>
            <person name="Zhang Z."/>
            <person name="Ro D.K."/>
            <person name="Shang Y."/>
            <person name="Huang S."/>
            <person name="Yan J."/>
        </authorList>
    </citation>
    <scope>NUCLEOTIDE SEQUENCE [LARGE SCALE GENOMIC DNA]</scope>
    <source>
        <strain evidence="8">Ta-2019</strain>
    </source>
</reference>
<keyword evidence="9" id="KW-1185">Reference proteome</keyword>
<gene>
    <name evidence="8" type="ORF">KI387_033654</name>
</gene>
<dbReference type="Pfam" id="PF12108">
    <property type="entry name" value="SF3a60_bindingd"/>
    <property type="match status" value="1"/>
</dbReference>
<feature type="non-terminal residue" evidence="8">
    <location>
        <position position="286"/>
    </location>
</feature>
<name>A0AA38C3Z4_TAXCH</name>
<sequence length="286" mass="33338">MASTLLDVTRSAHEEVERLERLVVKDLQNEPTTSKDRLYQNHRVRNMVDSIISTTQKLIEIYEDKDHARKDEIAALGGGQNVFSAFYDRLREIREYHRRHPSARVVDTLDDSEELLKEEPRIDFSGEEAFGRYLDMHELYNEYVNSKFGQLIDYSAFLEEFPKTHNIPRNHKLTRQYKEYLSHLLDYLISFFQRTQPLQDLDKIFLKVDAEFEERWEGATVHGWEDKGLGNGQSSTIQDSIDLDYYSSADELVELGPERLKQALAALGLKTGGTCQQRAERLFLTK</sequence>
<keyword evidence="2" id="KW-0507">mRNA processing</keyword>
<dbReference type="Proteomes" id="UP000824469">
    <property type="component" value="Unassembled WGS sequence"/>
</dbReference>
<evidence type="ECO:0008006" key="10">
    <source>
        <dbReference type="Google" id="ProtNLM"/>
    </source>
</evidence>
<dbReference type="AlphaFoldDB" id="A0AA38C3Z4"/>
<feature type="domain" description="SDE2/SF3A3 SAP" evidence="6">
    <location>
        <begin position="220"/>
        <end position="286"/>
    </location>
</feature>
<evidence type="ECO:0000256" key="3">
    <source>
        <dbReference type="ARBA" id="ARBA00023187"/>
    </source>
</evidence>
<accession>A0AA38C3Z4</accession>
<evidence type="ECO:0000256" key="4">
    <source>
        <dbReference type="ARBA" id="ARBA00023242"/>
    </source>
</evidence>
<dbReference type="InterPro" id="IPR025086">
    <property type="entry name" value="SDE2/SF3A3_SAP"/>
</dbReference>
<feature type="domain" description="SF3A3" evidence="7">
    <location>
        <begin position="124"/>
        <end position="172"/>
    </location>
</feature>
<evidence type="ECO:0000259" key="7">
    <source>
        <dbReference type="Pfam" id="PF16837"/>
    </source>
</evidence>
<comment type="caution">
    <text evidence="8">The sequence shown here is derived from an EMBL/GenBank/DDBJ whole genome shotgun (WGS) entry which is preliminary data.</text>
</comment>
<dbReference type="Pfam" id="PF13297">
    <property type="entry name" value="SDE2_2C"/>
    <property type="match status" value="1"/>
</dbReference>
<dbReference type="InterPro" id="IPR021966">
    <property type="entry name" value="SF3a60_bindingd"/>
</dbReference>
<evidence type="ECO:0000256" key="2">
    <source>
        <dbReference type="ARBA" id="ARBA00022664"/>
    </source>
</evidence>
<evidence type="ECO:0000313" key="8">
    <source>
        <dbReference type="EMBL" id="KAH9289537.1"/>
    </source>
</evidence>
<dbReference type="InterPro" id="IPR051421">
    <property type="entry name" value="RNA_Proc_DNA_Dmg_Regulator"/>
</dbReference>
<keyword evidence="3" id="KW-0508">mRNA splicing</keyword>
<dbReference type="PANTHER" id="PTHR12786">
    <property type="entry name" value="SPLICING FACTOR SF3A-RELATED"/>
    <property type="match status" value="1"/>
</dbReference>
<organism evidence="8 9">
    <name type="scientific">Taxus chinensis</name>
    <name type="common">Chinese yew</name>
    <name type="synonym">Taxus wallichiana var. chinensis</name>
    <dbReference type="NCBI Taxonomy" id="29808"/>
    <lineage>
        <taxon>Eukaryota</taxon>
        <taxon>Viridiplantae</taxon>
        <taxon>Streptophyta</taxon>
        <taxon>Embryophyta</taxon>
        <taxon>Tracheophyta</taxon>
        <taxon>Spermatophyta</taxon>
        <taxon>Pinopsida</taxon>
        <taxon>Pinidae</taxon>
        <taxon>Conifers II</taxon>
        <taxon>Cupressales</taxon>
        <taxon>Taxaceae</taxon>
        <taxon>Taxus</taxon>
    </lineage>
</organism>
<evidence type="ECO:0000313" key="9">
    <source>
        <dbReference type="Proteomes" id="UP000824469"/>
    </source>
</evidence>
<dbReference type="Pfam" id="PF16837">
    <property type="entry name" value="SF3A3"/>
    <property type="match status" value="1"/>
</dbReference>
<feature type="domain" description="Splicing factor SF3a60 binding" evidence="5">
    <location>
        <begin position="79"/>
        <end position="102"/>
    </location>
</feature>
<dbReference type="InterPro" id="IPR031774">
    <property type="entry name" value="SF3A3_dom"/>
</dbReference>
<dbReference type="PANTHER" id="PTHR12786:SF2">
    <property type="entry name" value="SPLICING FACTOR 3A SUBUNIT 3"/>
    <property type="match status" value="1"/>
</dbReference>
<dbReference type="GO" id="GO:0006397">
    <property type="term" value="P:mRNA processing"/>
    <property type="evidence" value="ECO:0007669"/>
    <property type="project" value="UniProtKB-KW"/>
</dbReference>
<dbReference type="GO" id="GO:0008380">
    <property type="term" value="P:RNA splicing"/>
    <property type="evidence" value="ECO:0007669"/>
    <property type="project" value="UniProtKB-KW"/>
</dbReference>
<evidence type="ECO:0000259" key="6">
    <source>
        <dbReference type="Pfam" id="PF13297"/>
    </source>
</evidence>
<dbReference type="OMA" id="NIREKHI"/>
<evidence type="ECO:0000259" key="5">
    <source>
        <dbReference type="Pfam" id="PF12108"/>
    </source>
</evidence>
<dbReference type="GO" id="GO:0005634">
    <property type="term" value="C:nucleus"/>
    <property type="evidence" value="ECO:0007669"/>
    <property type="project" value="UniProtKB-SubCell"/>
</dbReference>